<dbReference type="GO" id="GO:0009267">
    <property type="term" value="P:cellular response to starvation"/>
    <property type="evidence" value="ECO:0007669"/>
    <property type="project" value="InterPro"/>
</dbReference>
<keyword evidence="4 6" id="KW-1133">Transmembrane helix</keyword>
<feature type="transmembrane region" description="Helical" evidence="6">
    <location>
        <begin position="81"/>
        <end position="100"/>
    </location>
</feature>
<keyword evidence="2" id="KW-1003">Cell membrane</keyword>
<name>A0A644ZXJ2_9ZZZZ</name>
<dbReference type="InterPro" id="IPR051605">
    <property type="entry name" value="CstA"/>
</dbReference>
<dbReference type="InterPro" id="IPR003706">
    <property type="entry name" value="CstA_N"/>
</dbReference>
<evidence type="ECO:0000256" key="2">
    <source>
        <dbReference type="ARBA" id="ARBA00022475"/>
    </source>
</evidence>
<evidence type="ECO:0000256" key="5">
    <source>
        <dbReference type="ARBA" id="ARBA00023136"/>
    </source>
</evidence>
<sequence length="114" mass="12974">MAVILVFAKSNPTGFSTLWRYFAWSNQTLSLFAFLAITIWMFENGKAKFAWVPLIPGAWYAFVTVTYIMNAKIGFRIPWTGAYIIGICAAVAYVAVILWYGRRRVANRTLNAKH</sequence>
<feature type="transmembrane region" description="Helical" evidence="6">
    <location>
        <begin position="49"/>
        <end position="69"/>
    </location>
</feature>
<dbReference type="EMBL" id="VSSQ01010958">
    <property type="protein sequence ID" value="MPM45645.1"/>
    <property type="molecule type" value="Genomic_DNA"/>
</dbReference>
<evidence type="ECO:0000256" key="1">
    <source>
        <dbReference type="ARBA" id="ARBA00004651"/>
    </source>
</evidence>
<reference evidence="8" key="1">
    <citation type="submission" date="2019-08" db="EMBL/GenBank/DDBJ databases">
        <authorList>
            <person name="Kucharzyk K."/>
            <person name="Murdoch R.W."/>
            <person name="Higgins S."/>
            <person name="Loffler F."/>
        </authorList>
    </citation>
    <scope>NUCLEOTIDE SEQUENCE</scope>
</reference>
<comment type="caution">
    <text evidence="8">The sequence shown here is derived from an EMBL/GenBank/DDBJ whole genome shotgun (WGS) entry which is preliminary data.</text>
</comment>
<accession>A0A644ZXJ2</accession>
<organism evidence="8">
    <name type="scientific">bioreactor metagenome</name>
    <dbReference type="NCBI Taxonomy" id="1076179"/>
    <lineage>
        <taxon>unclassified sequences</taxon>
        <taxon>metagenomes</taxon>
        <taxon>ecological metagenomes</taxon>
    </lineage>
</organism>
<dbReference type="PANTHER" id="PTHR30252">
    <property type="entry name" value="INNER MEMBRANE PEPTIDE TRANSPORTER"/>
    <property type="match status" value="1"/>
</dbReference>
<dbReference type="PANTHER" id="PTHR30252:SF4">
    <property type="entry name" value="CARBON STARVATION"/>
    <property type="match status" value="1"/>
</dbReference>
<feature type="transmembrane region" description="Helical" evidence="6">
    <location>
        <begin position="21"/>
        <end position="42"/>
    </location>
</feature>
<dbReference type="Pfam" id="PF02554">
    <property type="entry name" value="CstA"/>
    <property type="match status" value="1"/>
</dbReference>
<evidence type="ECO:0000259" key="7">
    <source>
        <dbReference type="Pfam" id="PF02554"/>
    </source>
</evidence>
<evidence type="ECO:0000256" key="6">
    <source>
        <dbReference type="SAM" id="Phobius"/>
    </source>
</evidence>
<dbReference type="GO" id="GO:0005886">
    <property type="term" value="C:plasma membrane"/>
    <property type="evidence" value="ECO:0007669"/>
    <property type="project" value="UniProtKB-SubCell"/>
</dbReference>
<gene>
    <name evidence="8" type="ORF">SDC9_92333</name>
</gene>
<keyword evidence="3 6" id="KW-0812">Transmembrane</keyword>
<keyword evidence="5 6" id="KW-0472">Membrane</keyword>
<proteinExistence type="predicted"/>
<evidence type="ECO:0000256" key="4">
    <source>
        <dbReference type="ARBA" id="ARBA00022989"/>
    </source>
</evidence>
<protein>
    <recommendedName>
        <fullName evidence="7">CstA N-terminal domain-containing protein</fullName>
    </recommendedName>
</protein>
<comment type="subcellular location">
    <subcellularLocation>
        <location evidence="1">Cell membrane</location>
        <topology evidence="1">Multi-pass membrane protein</topology>
    </subcellularLocation>
</comment>
<dbReference type="AlphaFoldDB" id="A0A644ZXJ2"/>
<feature type="domain" description="CstA N-terminal" evidence="7">
    <location>
        <begin position="5"/>
        <end position="66"/>
    </location>
</feature>
<evidence type="ECO:0000313" key="8">
    <source>
        <dbReference type="EMBL" id="MPM45645.1"/>
    </source>
</evidence>
<evidence type="ECO:0000256" key="3">
    <source>
        <dbReference type="ARBA" id="ARBA00022692"/>
    </source>
</evidence>